<evidence type="ECO:0000256" key="6">
    <source>
        <dbReference type="ARBA" id="ARBA00023053"/>
    </source>
</evidence>
<dbReference type="Pfam" id="PF00999">
    <property type="entry name" value="Na_H_Exchanger"/>
    <property type="match status" value="1"/>
</dbReference>
<evidence type="ECO:0000256" key="4">
    <source>
        <dbReference type="ARBA" id="ARBA00022692"/>
    </source>
</evidence>
<evidence type="ECO:0000256" key="8">
    <source>
        <dbReference type="ARBA" id="ARBA00023136"/>
    </source>
</evidence>
<feature type="transmembrane region" description="Helical" evidence="10">
    <location>
        <begin position="219"/>
        <end position="238"/>
    </location>
</feature>
<keyword evidence="8 10" id="KW-0472">Membrane</keyword>
<keyword evidence="3" id="KW-0050">Antiport</keyword>
<comment type="caution">
    <text evidence="12">The sequence shown here is derived from an EMBL/GenBank/DDBJ whole genome shotgun (WGS) entry which is preliminary data.</text>
</comment>
<keyword evidence="6" id="KW-0915">Sodium</keyword>
<sequence length="408" mass="40786">MEHLEVPQLFAMLVVMLAAAKVAGALAERIGQPAVLGELIAGIVVGGSVLGLVDPHVETIHMLSELGVVILLVAIGLETDLGSMMKVGGTSAAVAVVGVAAPFGLGYVGCRLMGLGEVVSIMAGATLTATSVGITARVLSDLGRLKSPEGQVILGAAVIDDILGLVILTVVGGLADGGAVTAAGVATATLKAFGFLAGVLLVGKLVLPWVIRVASRIDVPGTPTILALILALGLAWLAEKSGSALIIGAFAAGVLIAGTAKAQEIEHGVTTLGHFFVPLFFVAVGASVDLSALDPRTPGALAAIGLGVMLTVTGVVGKLAAGYAPFWFRGDKRIVGVGMIPRGEVGLIFAQMGLAKGVFNGGQFGGVTLMVIVTTFLAPPLLKALAPGVPDAVPIEDDDGIGELVSEA</sequence>
<keyword evidence="7" id="KW-0406">Ion transport</keyword>
<dbReference type="InterPro" id="IPR006153">
    <property type="entry name" value="Cation/H_exchanger_TM"/>
</dbReference>
<evidence type="ECO:0000256" key="1">
    <source>
        <dbReference type="ARBA" id="ARBA00004141"/>
    </source>
</evidence>
<evidence type="ECO:0000259" key="11">
    <source>
        <dbReference type="Pfam" id="PF00999"/>
    </source>
</evidence>
<feature type="transmembrane region" description="Helical" evidence="10">
    <location>
        <begin position="89"/>
        <end position="109"/>
    </location>
</feature>
<evidence type="ECO:0000256" key="3">
    <source>
        <dbReference type="ARBA" id="ARBA00022449"/>
    </source>
</evidence>
<dbReference type="RefSeq" id="WP_277859532.1">
    <property type="nucleotide sequence ID" value="NZ_JARRAG010000001.1"/>
</dbReference>
<evidence type="ECO:0000256" key="5">
    <source>
        <dbReference type="ARBA" id="ARBA00022989"/>
    </source>
</evidence>
<feature type="domain" description="Cation/H+ exchanger transmembrane" evidence="11">
    <location>
        <begin position="19"/>
        <end position="383"/>
    </location>
</feature>
<feature type="transmembrane region" description="Helical" evidence="10">
    <location>
        <begin position="181"/>
        <end position="207"/>
    </location>
</feature>
<organism evidence="12 13">
    <name type="scientific">Paludisphaera mucosa</name>
    <dbReference type="NCBI Taxonomy" id="3030827"/>
    <lineage>
        <taxon>Bacteria</taxon>
        <taxon>Pseudomonadati</taxon>
        <taxon>Planctomycetota</taxon>
        <taxon>Planctomycetia</taxon>
        <taxon>Isosphaerales</taxon>
        <taxon>Isosphaeraceae</taxon>
        <taxon>Paludisphaera</taxon>
    </lineage>
</organism>
<evidence type="ECO:0000313" key="12">
    <source>
        <dbReference type="EMBL" id="MDG3003177.1"/>
    </source>
</evidence>
<evidence type="ECO:0000256" key="7">
    <source>
        <dbReference type="ARBA" id="ARBA00023065"/>
    </source>
</evidence>
<dbReference type="EMBL" id="JARRAG010000001">
    <property type="protein sequence ID" value="MDG3003177.1"/>
    <property type="molecule type" value="Genomic_DNA"/>
</dbReference>
<dbReference type="PANTHER" id="PTHR43562">
    <property type="entry name" value="NAPA-TYPE SODIUM/HYDROGEN ANTIPORTER"/>
    <property type="match status" value="1"/>
</dbReference>
<gene>
    <name evidence="12" type="ORF">PZE19_05310</name>
</gene>
<keyword evidence="9" id="KW-0739">Sodium transport</keyword>
<keyword evidence="13" id="KW-1185">Reference proteome</keyword>
<dbReference type="InterPro" id="IPR038770">
    <property type="entry name" value="Na+/solute_symporter_sf"/>
</dbReference>
<feature type="transmembrane region" description="Helical" evidence="10">
    <location>
        <begin position="6"/>
        <end position="27"/>
    </location>
</feature>
<feature type="transmembrane region" description="Helical" evidence="10">
    <location>
        <begin position="121"/>
        <end position="140"/>
    </location>
</feature>
<feature type="transmembrane region" description="Helical" evidence="10">
    <location>
        <begin position="272"/>
        <end position="293"/>
    </location>
</feature>
<dbReference type="Proteomes" id="UP001216907">
    <property type="component" value="Unassembled WGS sequence"/>
</dbReference>
<dbReference type="Gene3D" id="1.20.1530.20">
    <property type="match status" value="1"/>
</dbReference>
<protein>
    <submittedName>
        <fullName evidence="12">Cation:proton antiporter</fullName>
    </submittedName>
</protein>
<feature type="transmembrane region" description="Helical" evidence="10">
    <location>
        <begin position="299"/>
        <end position="324"/>
    </location>
</feature>
<feature type="transmembrane region" description="Helical" evidence="10">
    <location>
        <begin position="244"/>
        <end position="260"/>
    </location>
</feature>
<name>A0ABT6F6F8_9BACT</name>
<comment type="subcellular location">
    <subcellularLocation>
        <location evidence="1">Membrane</location>
        <topology evidence="1">Multi-pass membrane protein</topology>
    </subcellularLocation>
</comment>
<keyword evidence="5 10" id="KW-1133">Transmembrane helix</keyword>
<accession>A0ABT6F6F8</accession>
<feature type="transmembrane region" description="Helical" evidence="10">
    <location>
        <begin position="59"/>
        <end position="77"/>
    </location>
</feature>
<evidence type="ECO:0000256" key="2">
    <source>
        <dbReference type="ARBA" id="ARBA00022448"/>
    </source>
</evidence>
<reference evidence="12 13" key="1">
    <citation type="submission" date="2023-03" db="EMBL/GenBank/DDBJ databases">
        <title>Paludisphaera mucosa sp. nov. a novel planctomycete from northern fen.</title>
        <authorList>
            <person name="Ivanova A."/>
        </authorList>
    </citation>
    <scope>NUCLEOTIDE SEQUENCE [LARGE SCALE GENOMIC DNA]</scope>
    <source>
        <strain evidence="12 13">Pla2</strain>
    </source>
</reference>
<dbReference type="PANTHER" id="PTHR43562:SF3">
    <property type="entry name" value="SODIUM ION_PROTON EXCHANGER (EUROFUNG)"/>
    <property type="match status" value="1"/>
</dbReference>
<feature type="transmembrane region" description="Helical" evidence="10">
    <location>
        <begin position="152"/>
        <end position="175"/>
    </location>
</feature>
<keyword evidence="4 10" id="KW-0812">Transmembrane</keyword>
<evidence type="ECO:0000256" key="10">
    <source>
        <dbReference type="SAM" id="Phobius"/>
    </source>
</evidence>
<proteinExistence type="predicted"/>
<feature type="transmembrane region" description="Helical" evidence="10">
    <location>
        <begin position="34"/>
        <end position="53"/>
    </location>
</feature>
<evidence type="ECO:0000256" key="9">
    <source>
        <dbReference type="ARBA" id="ARBA00023201"/>
    </source>
</evidence>
<keyword evidence="2" id="KW-0813">Transport</keyword>
<evidence type="ECO:0000313" key="13">
    <source>
        <dbReference type="Proteomes" id="UP001216907"/>
    </source>
</evidence>